<dbReference type="PhylomeDB" id="A0A0G4EUB0"/>
<dbReference type="InParanoid" id="A0A0G4EUB0"/>
<dbReference type="InterPro" id="IPR006571">
    <property type="entry name" value="TLDc_dom"/>
</dbReference>
<dbReference type="AlphaFoldDB" id="A0A0G4EUB0"/>
<proteinExistence type="predicted"/>
<evidence type="ECO:0000313" key="2">
    <source>
        <dbReference type="EMBL" id="CEM02012.1"/>
    </source>
</evidence>
<gene>
    <name evidence="2" type="ORF">Vbra_13399</name>
</gene>
<dbReference type="OrthoDB" id="26679at2759"/>
<name>A0A0G4EUB0_VITBC</name>
<protein>
    <recommendedName>
        <fullName evidence="1">TLDc domain-containing protein</fullName>
    </recommendedName>
</protein>
<dbReference type="Proteomes" id="UP000041254">
    <property type="component" value="Unassembled WGS sequence"/>
</dbReference>
<organism evidence="2 3">
    <name type="scientific">Vitrella brassicaformis (strain CCMP3155)</name>
    <dbReference type="NCBI Taxonomy" id="1169540"/>
    <lineage>
        <taxon>Eukaryota</taxon>
        <taxon>Sar</taxon>
        <taxon>Alveolata</taxon>
        <taxon>Colpodellida</taxon>
        <taxon>Vitrellaceae</taxon>
        <taxon>Vitrella</taxon>
    </lineage>
</organism>
<sequence>MAASSSAAAAAAGGSSSSANKAPCGHQFHWPCINNRKYGIPGGASPSTTVSAKCSGRCGKDNSGSVLRVDGHSVCAGCVVQRIRYGHPGDICPVCRAAFAWAHGPRGVSFVAARPCWPIGSSVGLSYVAHIAKWLGGHTSLTLIHRSLRDGSAYDDMLRCVGDKRGLVFIIRKDQCVFGAFITAGIRLPDDPTDTKWYKYGCDVWWFSLAGHFEQPTKIDIPGREQYVAVAGREGSVYGAYVFIGGGLYLGDGRGSDRPAADIRSCAQLTHSRDVPAGYVGASNSYQDSYGSAMLGGSYEFLAFEIEVLHVGGQ</sequence>
<dbReference type="EMBL" id="CDMY01000315">
    <property type="protein sequence ID" value="CEM02012.1"/>
    <property type="molecule type" value="Genomic_DNA"/>
</dbReference>
<evidence type="ECO:0000259" key="1">
    <source>
        <dbReference type="Pfam" id="PF07534"/>
    </source>
</evidence>
<feature type="domain" description="TLDc" evidence="1">
    <location>
        <begin position="138"/>
        <end position="311"/>
    </location>
</feature>
<accession>A0A0G4EUB0</accession>
<dbReference type="VEuPathDB" id="CryptoDB:Vbra_13399"/>
<reference evidence="2 3" key="1">
    <citation type="submission" date="2014-11" db="EMBL/GenBank/DDBJ databases">
        <authorList>
            <person name="Zhu J."/>
            <person name="Qi W."/>
            <person name="Song R."/>
        </authorList>
    </citation>
    <scope>NUCLEOTIDE SEQUENCE [LARGE SCALE GENOMIC DNA]</scope>
</reference>
<dbReference type="Pfam" id="PF07534">
    <property type="entry name" value="TLD"/>
    <property type="match status" value="1"/>
</dbReference>
<keyword evidence="3" id="KW-1185">Reference proteome</keyword>
<evidence type="ECO:0000313" key="3">
    <source>
        <dbReference type="Proteomes" id="UP000041254"/>
    </source>
</evidence>